<organism evidence="2">
    <name type="scientific">bioreactor metagenome</name>
    <dbReference type="NCBI Taxonomy" id="1076179"/>
    <lineage>
        <taxon>unclassified sequences</taxon>
        <taxon>metagenomes</taxon>
        <taxon>ecological metagenomes</taxon>
    </lineage>
</organism>
<gene>
    <name evidence="2" type="ORF">SDC9_129976</name>
</gene>
<protein>
    <submittedName>
        <fullName evidence="2">Uncharacterized protein</fullName>
    </submittedName>
</protein>
<dbReference type="EMBL" id="VSSQ01031850">
    <property type="protein sequence ID" value="MPM82914.1"/>
    <property type="molecule type" value="Genomic_DNA"/>
</dbReference>
<accession>A0A645D118</accession>
<feature type="region of interest" description="Disordered" evidence="1">
    <location>
        <begin position="1"/>
        <end position="25"/>
    </location>
</feature>
<name>A0A645D118_9ZZZZ</name>
<feature type="region of interest" description="Disordered" evidence="1">
    <location>
        <begin position="75"/>
        <end position="100"/>
    </location>
</feature>
<evidence type="ECO:0000256" key="1">
    <source>
        <dbReference type="SAM" id="MobiDB-lite"/>
    </source>
</evidence>
<reference evidence="2" key="1">
    <citation type="submission" date="2019-08" db="EMBL/GenBank/DDBJ databases">
        <authorList>
            <person name="Kucharzyk K."/>
            <person name="Murdoch R.W."/>
            <person name="Higgins S."/>
            <person name="Loffler F."/>
        </authorList>
    </citation>
    <scope>NUCLEOTIDE SEQUENCE</scope>
</reference>
<feature type="compositionally biased region" description="Basic and acidic residues" evidence="1">
    <location>
        <begin position="352"/>
        <end position="361"/>
    </location>
</feature>
<dbReference type="AlphaFoldDB" id="A0A645D118"/>
<feature type="region of interest" description="Disordered" evidence="1">
    <location>
        <begin position="335"/>
        <end position="373"/>
    </location>
</feature>
<proteinExistence type="predicted"/>
<feature type="region of interest" description="Disordered" evidence="1">
    <location>
        <begin position="172"/>
        <end position="192"/>
    </location>
</feature>
<sequence length="399" mass="41554">MDPLEPVAHRVGVHEQGSGGGLDRQPLVEEAGQRLQQPATGVDQWAVDVAGQGAPGVPVAGQRPLRQQVVGMHRTGCGRPPGRRPQARQGGPGAATGLGQVVDPRADHHRALAEALRQWGDDGQRVGIGRQRIATQDDHQPVAVHRREAVQLAAAGHPPGVLDLALGLGAGGGADHHQRAGGGPPAQGRDPRHHRVVDLAAHDRVDDGRLLADVPGAAHLRRRRIDLGGGEGDVPAVLVQRGVQIGPVGPRHQLIDLGVDGVDDAAGQVDRLLQRHVPGQVPGRPVEDLHLPVRAPLAEPVDEPVDARAGDQGHRGPVLRTETSEPLVARVDLRDGGGGHLRRHLAQAPGDRGTRTGRGELDPGQGHGQAPAPSWATCATAVGSSIRYFANASAAAPAR</sequence>
<evidence type="ECO:0000313" key="2">
    <source>
        <dbReference type="EMBL" id="MPM82914.1"/>
    </source>
</evidence>
<comment type="caution">
    <text evidence="2">The sequence shown here is derived from an EMBL/GenBank/DDBJ whole genome shotgun (WGS) entry which is preliminary data.</text>
</comment>